<organism evidence="2 3">
    <name type="scientific">Prymnesium parvum</name>
    <name type="common">Toxic golden alga</name>
    <dbReference type="NCBI Taxonomy" id="97485"/>
    <lineage>
        <taxon>Eukaryota</taxon>
        <taxon>Haptista</taxon>
        <taxon>Haptophyta</taxon>
        <taxon>Prymnesiophyceae</taxon>
        <taxon>Prymnesiales</taxon>
        <taxon>Prymnesiaceae</taxon>
        <taxon>Prymnesium</taxon>
    </lineage>
</organism>
<evidence type="ECO:0000313" key="2">
    <source>
        <dbReference type="EMBL" id="KAL1523084.1"/>
    </source>
</evidence>
<dbReference type="Proteomes" id="UP001515480">
    <property type="component" value="Unassembled WGS sequence"/>
</dbReference>
<dbReference type="EMBL" id="JBGBPQ010000006">
    <property type="protein sequence ID" value="KAL1523084.1"/>
    <property type="molecule type" value="Genomic_DNA"/>
</dbReference>
<evidence type="ECO:0000313" key="3">
    <source>
        <dbReference type="Proteomes" id="UP001515480"/>
    </source>
</evidence>
<keyword evidence="3" id="KW-1185">Reference proteome</keyword>
<accession>A0AB34JNA7</accession>
<protein>
    <submittedName>
        <fullName evidence="2">Uncharacterized protein</fullName>
    </submittedName>
</protein>
<gene>
    <name evidence="2" type="ORF">AB1Y20_018044</name>
</gene>
<comment type="caution">
    <text evidence="2">The sequence shown here is derived from an EMBL/GenBank/DDBJ whole genome shotgun (WGS) entry which is preliminary data.</text>
</comment>
<name>A0AB34JNA7_PRYPA</name>
<feature type="region of interest" description="Disordered" evidence="1">
    <location>
        <begin position="139"/>
        <end position="158"/>
    </location>
</feature>
<evidence type="ECO:0000256" key="1">
    <source>
        <dbReference type="SAM" id="MobiDB-lite"/>
    </source>
</evidence>
<dbReference type="AlphaFoldDB" id="A0AB34JNA7"/>
<feature type="region of interest" description="Disordered" evidence="1">
    <location>
        <begin position="1"/>
        <end position="88"/>
    </location>
</feature>
<sequence>MAPPAPTEPPSDEETPFASWDEFGRPLSDETNPPASGFRQGTHEHNISAHNTTLGGAAEAHRQPMAASGTREPPAHGLGAQPSSFSTPSYVTRTSIELDAAAPSLSTFLPTHQCRHTSYSDSHVSDGALRFDNLFGDASASRLPPPPPPSWGFHGAATSPATDLFHRMATPQHASHQLRKARML</sequence>
<reference evidence="2 3" key="1">
    <citation type="journal article" date="2024" name="Science">
        <title>Giant polyketide synthase enzymes in the biosynthesis of giant marine polyether toxins.</title>
        <authorList>
            <person name="Fallon T.R."/>
            <person name="Shende V.V."/>
            <person name="Wierzbicki I.H."/>
            <person name="Pendleton A.L."/>
            <person name="Watervoot N.F."/>
            <person name="Auber R.P."/>
            <person name="Gonzalez D.J."/>
            <person name="Wisecaver J.H."/>
            <person name="Moore B.S."/>
        </authorList>
    </citation>
    <scope>NUCLEOTIDE SEQUENCE [LARGE SCALE GENOMIC DNA]</scope>
    <source>
        <strain evidence="2 3">12B1</strain>
    </source>
</reference>
<proteinExistence type="predicted"/>